<evidence type="ECO:0000313" key="2">
    <source>
        <dbReference type="Proteomes" id="UP001589609"/>
    </source>
</evidence>
<name>A0ABV5WC63_9BACI</name>
<keyword evidence="2" id="KW-1185">Reference proteome</keyword>
<sequence length="149" mass="16734">MTWAVLVPIILMGILKIVVSSLPNNTVGWLIGKFELHSKLNEENVCVTVAGKTLEGADKAQVIHDFNEATFVERYPVFPGYEQAYLHPENGGNPLVIDTKGRKKTVRLFVYIYDNHVNVVKQYKKKVVAYKLLSDSLQKTSSVSNRDLA</sequence>
<dbReference type="EMBL" id="JBHMAF010000020">
    <property type="protein sequence ID" value="MFB9757976.1"/>
    <property type="molecule type" value="Genomic_DNA"/>
</dbReference>
<evidence type="ECO:0000313" key="1">
    <source>
        <dbReference type="EMBL" id="MFB9757976.1"/>
    </source>
</evidence>
<protein>
    <submittedName>
        <fullName evidence="1">YfmQ family protein</fullName>
    </submittedName>
</protein>
<dbReference type="Proteomes" id="UP001589609">
    <property type="component" value="Unassembled WGS sequence"/>
</dbReference>
<accession>A0ABV5WC63</accession>
<organism evidence="1 2">
    <name type="scientific">Ectobacillus funiculus</name>
    <dbReference type="NCBI Taxonomy" id="137993"/>
    <lineage>
        <taxon>Bacteria</taxon>
        <taxon>Bacillati</taxon>
        <taxon>Bacillota</taxon>
        <taxon>Bacilli</taxon>
        <taxon>Bacillales</taxon>
        <taxon>Bacillaceae</taxon>
        <taxon>Ectobacillus</taxon>
    </lineage>
</organism>
<proteinExistence type="predicted"/>
<dbReference type="Pfam" id="PF10787">
    <property type="entry name" value="YfmQ"/>
    <property type="match status" value="1"/>
</dbReference>
<reference evidence="1 2" key="1">
    <citation type="submission" date="2024-09" db="EMBL/GenBank/DDBJ databases">
        <authorList>
            <person name="Sun Q."/>
            <person name="Mori K."/>
        </authorList>
    </citation>
    <scope>NUCLEOTIDE SEQUENCE [LARGE SCALE GENOMIC DNA]</scope>
    <source>
        <strain evidence="1 2">JCM 11201</strain>
    </source>
</reference>
<comment type="caution">
    <text evidence="1">The sequence shown here is derived from an EMBL/GenBank/DDBJ whole genome shotgun (WGS) entry which is preliminary data.</text>
</comment>
<dbReference type="RefSeq" id="WP_379948220.1">
    <property type="nucleotide sequence ID" value="NZ_JBHMAF010000020.1"/>
</dbReference>
<gene>
    <name evidence="1" type="ORF">ACFFMS_05415</name>
</gene>
<dbReference type="InterPro" id="IPR019723">
    <property type="entry name" value="Uncharacterised_YfmQ"/>
</dbReference>